<dbReference type="InterPro" id="IPR043504">
    <property type="entry name" value="Peptidase_S1_PA_chymotrypsin"/>
</dbReference>
<evidence type="ECO:0008006" key="4">
    <source>
        <dbReference type="Google" id="ProtNLM"/>
    </source>
</evidence>
<dbReference type="NCBIfam" id="NF038127">
    <property type="entry name" value="FDP_fam"/>
    <property type="match status" value="1"/>
</dbReference>
<gene>
    <name evidence="2" type="ORF">PHYSODRAFT_320127</name>
</gene>
<dbReference type="SUPFAM" id="SSF50494">
    <property type="entry name" value="Trypsin-like serine proteases"/>
    <property type="match status" value="1"/>
</dbReference>
<dbReference type="RefSeq" id="XP_009539023.1">
    <property type="nucleotide sequence ID" value="XM_009540728.1"/>
</dbReference>
<keyword evidence="3" id="KW-1185">Reference proteome</keyword>
<dbReference type="AlphaFoldDB" id="G5AFX6"/>
<evidence type="ECO:0000313" key="3">
    <source>
        <dbReference type="Proteomes" id="UP000002640"/>
    </source>
</evidence>
<reference evidence="2 3" key="1">
    <citation type="journal article" date="2006" name="Science">
        <title>Phytophthora genome sequences uncover evolutionary origins and mechanisms of pathogenesis.</title>
        <authorList>
            <person name="Tyler B.M."/>
            <person name="Tripathy S."/>
            <person name="Zhang X."/>
            <person name="Dehal P."/>
            <person name="Jiang R.H."/>
            <person name="Aerts A."/>
            <person name="Arredondo F.D."/>
            <person name="Baxter L."/>
            <person name="Bensasson D."/>
            <person name="Beynon J.L."/>
            <person name="Chapman J."/>
            <person name="Damasceno C.M."/>
            <person name="Dorrance A.E."/>
            <person name="Dou D."/>
            <person name="Dickerman A.W."/>
            <person name="Dubchak I.L."/>
            <person name="Garbelotto M."/>
            <person name="Gijzen M."/>
            <person name="Gordon S.G."/>
            <person name="Govers F."/>
            <person name="Grunwald N.J."/>
            <person name="Huang W."/>
            <person name="Ivors K.L."/>
            <person name="Jones R.W."/>
            <person name="Kamoun S."/>
            <person name="Krampis K."/>
            <person name="Lamour K.H."/>
            <person name="Lee M.K."/>
            <person name="McDonald W.H."/>
            <person name="Medina M."/>
            <person name="Meijer H.J."/>
            <person name="Nordberg E.K."/>
            <person name="Maclean D.J."/>
            <person name="Ospina-Giraldo M.D."/>
            <person name="Morris P.F."/>
            <person name="Phuntumart V."/>
            <person name="Putnam N.H."/>
            <person name="Rash S."/>
            <person name="Rose J.K."/>
            <person name="Sakihama Y."/>
            <person name="Salamov A.A."/>
            <person name="Savidor A."/>
            <person name="Scheuring C.F."/>
            <person name="Smith B.M."/>
            <person name="Sobral B.W."/>
            <person name="Terry A."/>
            <person name="Torto-Alalibo T.A."/>
            <person name="Win J."/>
            <person name="Xu Z."/>
            <person name="Zhang H."/>
            <person name="Grigoriev I.V."/>
            <person name="Rokhsar D.S."/>
            <person name="Boore J.L."/>
        </authorList>
    </citation>
    <scope>NUCLEOTIDE SEQUENCE [LARGE SCALE GENOMIC DNA]</scope>
    <source>
        <strain evidence="2 3">P6497</strain>
    </source>
</reference>
<sequence>MVAPASKRNRTLIISSALIALLLLATYATVNIIPIPDRSSLDDFTFTAQETGGSAGGMTVGAATSNSTSRSSMNSVNIDMGCPEFQAAFDSATPGSSTPFRSFTLIKGSGYAYVAVHLSKLWLPPGTSMVLRAVEGFDAPDRLLNLSNTFPSGRVFSNILAPPVLAKEFTIEFYRDEGSPNISETDGDFIAETFSVTDTDTKCFGFVVDSYYYEVICYYADPATRTAYLASRSVARLLIPKGPGALAGCTGWLLGNQGHIMTNYHCVATDAEASVTTVEFMAEAEVCSDSISCTSWGACPGVPVALSVELVHADEALDYALLKLPSDGAEIAQTYGYLRLKSRAGVVGEQLYIPQHPLYEGKRIALVDDFTNHVALLSLSSSSCGGVGYSYSGDTQSGSSGSPVLSFSDHGVVALHHCGEMCGNTCIPAVSIVADLKANGIDIAAFDGVDDGSNPVANAQRFPEYTPPAPEEELPLKPRLSLDGAIILASGSVTIDTVEFTLTSDTNVAIDVLSVEIADNDTYYDLNGDCHAGYLDSMLFLFSSDDSTPLFTVDDSDVDEGTDDGSVSYRDPYKLTYLKKGSYTLVIAPTGSSEEDARAGKTKADYPPELLEISSAIGDNPFRFTKLPAAVAIDRSLCRKSVDAICSSLGHRKG</sequence>
<dbReference type="Gene3D" id="2.40.10.10">
    <property type="entry name" value="Trypsin-like serine proteases"/>
    <property type="match status" value="2"/>
</dbReference>
<keyword evidence="1" id="KW-0843">Virulence</keyword>
<dbReference type="Pfam" id="PF13365">
    <property type="entry name" value="Trypsin_2"/>
    <property type="match status" value="1"/>
</dbReference>
<dbReference type="PANTHER" id="PTHR36234:SF5">
    <property type="entry name" value="LYSYL ENDOPEPTIDASE"/>
    <property type="match status" value="1"/>
</dbReference>
<evidence type="ECO:0000256" key="1">
    <source>
        <dbReference type="ARBA" id="ARBA00023026"/>
    </source>
</evidence>
<dbReference type="KEGG" id="psoj:PHYSODRAFT_320127"/>
<dbReference type="EMBL" id="JH159166">
    <property type="protein sequence ID" value="EGZ05492.1"/>
    <property type="molecule type" value="Genomic_DNA"/>
</dbReference>
<accession>G5AFX6</accession>
<dbReference type="GeneID" id="20644411"/>
<name>G5AFX6_PHYSP</name>
<evidence type="ECO:0000313" key="2">
    <source>
        <dbReference type="EMBL" id="EGZ05492.1"/>
    </source>
</evidence>
<dbReference type="PANTHER" id="PTHR36234">
    <property type="entry name" value="LYSYL ENDOPEPTIDASE"/>
    <property type="match status" value="1"/>
</dbReference>
<protein>
    <recommendedName>
        <fullName evidence="4">Serine protease</fullName>
    </recommendedName>
</protein>
<proteinExistence type="predicted"/>
<dbReference type="Proteomes" id="UP000002640">
    <property type="component" value="Unassembled WGS sequence"/>
</dbReference>
<organism evidence="2 3">
    <name type="scientific">Phytophthora sojae (strain P6497)</name>
    <name type="common">Soybean stem and root rot agent</name>
    <name type="synonym">Phytophthora megasperma f. sp. glycines</name>
    <dbReference type="NCBI Taxonomy" id="1094619"/>
    <lineage>
        <taxon>Eukaryota</taxon>
        <taxon>Sar</taxon>
        <taxon>Stramenopiles</taxon>
        <taxon>Oomycota</taxon>
        <taxon>Peronosporomycetes</taxon>
        <taxon>Peronosporales</taxon>
        <taxon>Peronosporaceae</taxon>
        <taxon>Phytophthora</taxon>
    </lineage>
</organism>
<dbReference type="InParanoid" id="G5AFX6"/>
<dbReference type="InterPro" id="IPR009003">
    <property type="entry name" value="Peptidase_S1_PA"/>
</dbReference>